<gene>
    <name evidence="2" type="ORF">LCGC14_1710570</name>
</gene>
<sequence length="327" mass="38222">MTLQLYDNTRISCHRKCARKFYWRHVRHFAPVSTRPALVFGSCWHKAMDAVWPAACSDHSLDNKEIVKLGAVAFMKEWTEEYKFPLYNDMSAEERVDFGFRHDETAYFMLQSYMEQRRSFMNKMELIEYEKPFAVPLDPANPELFYVGRLDKVVRWEGRIWVIEHKTTASYRKSGYFAPTWIDSFSPNSQIDGYLHALTMLYGKEAKGILIDAALVHKTVHEGFMFIPIERHLNQLEAWLWEAVYQISIIDNDMKYVDSFKTEAFFPAFPKNTGSCTEFNTQCSYLDLCKFIPNPSAKEETPQGFEVSKWEPFKELKLEGVIGNGKL</sequence>
<dbReference type="AlphaFoldDB" id="A0A0F9HEX2"/>
<dbReference type="SUPFAM" id="SSF52980">
    <property type="entry name" value="Restriction endonuclease-like"/>
    <property type="match status" value="1"/>
</dbReference>
<dbReference type="EMBL" id="LAZR01015250">
    <property type="protein sequence ID" value="KKM13996.1"/>
    <property type="molecule type" value="Genomic_DNA"/>
</dbReference>
<dbReference type="InterPro" id="IPR011604">
    <property type="entry name" value="PDDEXK-like_dom_sf"/>
</dbReference>
<dbReference type="InterPro" id="IPR011335">
    <property type="entry name" value="Restrct_endonuc-II-like"/>
</dbReference>
<name>A0A0F9HEX2_9ZZZZ</name>
<evidence type="ECO:0000259" key="1">
    <source>
        <dbReference type="Pfam" id="PF12705"/>
    </source>
</evidence>
<evidence type="ECO:0000313" key="2">
    <source>
        <dbReference type="EMBL" id="KKM13996.1"/>
    </source>
</evidence>
<dbReference type="InterPro" id="IPR038726">
    <property type="entry name" value="PDDEXK_AddAB-type"/>
</dbReference>
<proteinExistence type="predicted"/>
<accession>A0A0F9HEX2</accession>
<reference evidence="2" key="1">
    <citation type="journal article" date="2015" name="Nature">
        <title>Complex archaea that bridge the gap between prokaryotes and eukaryotes.</title>
        <authorList>
            <person name="Spang A."/>
            <person name="Saw J.H."/>
            <person name="Jorgensen S.L."/>
            <person name="Zaremba-Niedzwiedzka K."/>
            <person name="Martijn J."/>
            <person name="Lind A.E."/>
            <person name="van Eijk R."/>
            <person name="Schleper C."/>
            <person name="Guy L."/>
            <person name="Ettema T.J."/>
        </authorList>
    </citation>
    <scope>NUCLEOTIDE SEQUENCE</scope>
</reference>
<protein>
    <recommendedName>
        <fullName evidence="1">PD-(D/E)XK endonuclease-like domain-containing protein</fullName>
    </recommendedName>
</protein>
<dbReference type="Pfam" id="PF12705">
    <property type="entry name" value="PDDEXK_1"/>
    <property type="match status" value="1"/>
</dbReference>
<feature type="domain" description="PD-(D/E)XK endonuclease-like" evidence="1">
    <location>
        <begin position="9"/>
        <end position="289"/>
    </location>
</feature>
<comment type="caution">
    <text evidence="2">The sequence shown here is derived from an EMBL/GenBank/DDBJ whole genome shotgun (WGS) entry which is preliminary data.</text>
</comment>
<dbReference type="Gene3D" id="3.90.320.10">
    <property type="match status" value="1"/>
</dbReference>
<organism evidence="2">
    <name type="scientific">marine sediment metagenome</name>
    <dbReference type="NCBI Taxonomy" id="412755"/>
    <lineage>
        <taxon>unclassified sequences</taxon>
        <taxon>metagenomes</taxon>
        <taxon>ecological metagenomes</taxon>
    </lineage>
</organism>